<comment type="caution">
    <text evidence="1">The sequence shown here is derived from an EMBL/GenBank/DDBJ whole genome shotgun (WGS) entry which is preliminary data.</text>
</comment>
<dbReference type="AlphaFoldDB" id="A0A820D877"/>
<dbReference type="SUPFAM" id="SSF52047">
    <property type="entry name" value="RNI-like"/>
    <property type="match status" value="1"/>
</dbReference>
<protein>
    <submittedName>
        <fullName evidence="1">Uncharacterized protein</fullName>
    </submittedName>
</protein>
<evidence type="ECO:0000313" key="2">
    <source>
        <dbReference type="Proteomes" id="UP000663844"/>
    </source>
</evidence>
<reference evidence="1" key="1">
    <citation type="submission" date="2021-02" db="EMBL/GenBank/DDBJ databases">
        <authorList>
            <person name="Nowell W R."/>
        </authorList>
    </citation>
    <scope>NUCLEOTIDE SEQUENCE</scope>
</reference>
<organism evidence="1 2">
    <name type="scientific">Adineta steineri</name>
    <dbReference type="NCBI Taxonomy" id="433720"/>
    <lineage>
        <taxon>Eukaryota</taxon>
        <taxon>Metazoa</taxon>
        <taxon>Spiralia</taxon>
        <taxon>Gnathifera</taxon>
        <taxon>Rotifera</taxon>
        <taxon>Eurotatoria</taxon>
        <taxon>Bdelloidea</taxon>
        <taxon>Adinetida</taxon>
        <taxon>Adinetidae</taxon>
        <taxon>Adineta</taxon>
    </lineage>
</organism>
<gene>
    <name evidence="1" type="ORF">OXD698_LOCUS41959</name>
</gene>
<evidence type="ECO:0000313" key="1">
    <source>
        <dbReference type="EMBL" id="CAF4222622.1"/>
    </source>
</evidence>
<name>A0A820D877_9BILA</name>
<accession>A0A820D877</accession>
<sequence length="291" mass="34355">ETILIKNLTISYCFLTKLYQLLQHMPILKYLNIQRLNDDGYSYDTNRLINTPCAIHLKELIIGDLQCRFMNFEIFVKEIPNLQILTISARNNNDMFDANLWKQLIRILLPHLITFNFNFGCIYKDQYNIILNKFQTNFWRKQYNCFTEYMTDKQSIFIYTIPYILNKFRLTSNLTLHLDILTKECSYYFANVTSLRLVPSEKLEHRTLTNQHIRILKTVINLFNLKHLNIGRIYGIENSLVLLEILKQSPKLSSIEFIPKAIIQLFNNGELCKTAIAAFILLANRLRILVS</sequence>
<dbReference type="Proteomes" id="UP000663844">
    <property type="component" value="Unassembled WGS sequence"/>
</dbReference>
<dbReference type="EMBL" id="CAJOAZ010010550">
    <property type="protein sequence ID" value="CAF4222622.1"/>
    <property type="molecule type" value="Genomic_DNA"/>
</dbReference>
<feature type="non-terminal residue" evidence="1">
    <location>
        <position position="1"/>
    </location>
</feature>
<proteinExistence type="predicted"/>